<dbReference type="InterPro" id="IPR007863">
    <property type="entry name" value="Peptidase_M16_C"/>
</dbReference>
<dbReference type="eggNOG" id="COG0612">
    <property type="taxonomic scope" value="Bacteria"/>
</dbReference>
<dbReference type="Proteomes" id="UP000006683">
    <property type="component" value="Chromosome"/>
</dbReference>
<evidence type="ECO:0000259" key="3">
    <source>
        <dbReference type="Pfam" id="PF05193"/>
    </source>
</evidence>
<organism evidence="4 5">
    <name type="scientific">Ferrimonas balearica (strain DSM 9799 / CCM 4581 / KCTC 23876 / PAT)</name>
    <dbReference type="NCBI Taxonomy" id="550540"/>
    <lineage>
        <taxon>Bacteria</taxon>
        <taxon>Pseudomonadati</taxon>
        <taxon>Pseudomonadota</taxon>
        <taxon>Gammaproteobacteria</taxon>
        <taxon>Alteromonadales</taxon>
        <taxon>Ferrimonadaceae</taxon>
        <taxon>Ferrimonas</taxon>
    </lineage>
</organism>
<feature type="chain" id="PRO_5003151188" evidence="1">
    <location>
        <begin position="24"/>
        <end position="482"/>
    </location>
</feature>
<dbReference type="AlphaFoldDB" id="E1SVD2"/>
<keyword evidence="5" id="KW-1185">Reference proteome</keyword>
<dbReference type="GO" id="GO:0046872">
    <property type="term" value="F:metal ion binding"/>
    <property type="evidence" value="ECO:0007669"/>
    <property type="project" value="InterPro"/>
</dbReference>
<dbReference type="Pfam" id="PF00675">
    <property type="entry name" value="Peptidase_M16"/>
    <property type="match status" value="1"/>
</dbReference>
<dbReference type="RefSeq" id="WP_013343592.1">
    <property type="nucleotide sequence ID" value="NC_014541.1"/>
</dbReference>
<feature type="signal peptide" evidence="1">
    <location>
        <begin position="1"/>
        <end position="23"/>
    </location>
</feature>
<dbReference type="HOGENOM" id="CLU_009902_6_1_6"/>
<dbReference type="Pfam" id="PF05193">
    <property type="entry name" value="Peptidase_M16_C"/>
    <property type="match status" value="1"/>
</dbReference>
<feature type="domain" description="Peptidase M16 C-terminal" evidence="3">
    <location>
        <begin position="215"/>
        <end position="388"/>
    </location>
</feature>
<evidence type="ECO:0000256" key="1">
    <source>
        <dbReference type="SAM" id="SignalP"/>
    </source>
</evidence>
<evidence type="ECO:0000313" key="5">
    <source>
        <dbReference type="Proteomes" id="UP000006683"/>
    </source>
</evidence>
<dbReference type="InterPro" id="IPR011249">
    <property type="entry name" value="Metalloenz_LuxS/M16"/>
</dbReference>
<keyword evidence="1" id="KW-0732">Signal</keyword>
<sequence>MKAKMMLMSALVMAGCSATQQPAQPAKTTNPTPAPVAVAPTPKFALPEYQVRTLDNGLTVYLMERHQVPLITVNAVVRAGAVNDSEPGLAALTAESLLLGTSKMKKAELEALVDGLGASLTAGAGKEGTTVNARFLAKDTDTMLDLVADVLQHPSFPSDEVKKARDRYVAMLAQQKESPRTVIRQYFDMLYYGDHPYANTTVGDGARLSQLDAFDLRMFHGSWFQPRNAAIVVAGDFDADAMARAIEQRFGTWRDGDTPTAPKLNQPVKVPQQARVLLVDKPDARETTFLIGGPGVARDNPDYVGLQVINTILGGRFTSWLNDELRVNAGLTYGARSGFTSYGEAGSFQISTFTATETTQEAIDLALKTYQRLWQQGIDEATLASAKAYVKGQFPPRYETSGQLAGLLGQMYLYDLSDAQVNAFQQQVDALTLEQAQALVAKYFPKADLQFVLVGQADAIRGVAAQYGEVAEVAISDHGFWF</sequence>
<dbReference type="OrthoDB" id="9811314at2"/>
<proteinExistence type="predicted"/>
<evidence type="ECO:0000313" key="4">
    <source>
        <dbReference type="EMBL" id="ADN74286.1"/>
    </source>
</evidence>
<dbReference type="InterPro" id="IPR050361">
    <property type="entry name" value="MPP/UQCRC_Complex"/>
</dbReference>
<dbReference type="STRING" id="550540.Fbal_0072"/>
<protein>
    <submittedName>
        <fullName evidence="4">Peptidase M16 domain protein</fullName>
    </submittedName>
</protein>
<dbReference type="PROSITE" id="PS51257">
    <property type="entry name" value="PROKAR_LIPOPROTEIN"/>
    <property type="match status" value="1"/>
</dbReference>
<name>E1SVD2_FERBD</name>
<evidence type="ECO:0000259" key="2">
    <source>
        <dbReference type="Pfam" id="PF00675"/>
    </source>
</evidence>
<dbReference type="EMBL" id="CP002209">
    <property type="protein sequence ID" value="ADN74286.1"/>
    <property type="molecule type" value="Genomic_DNA"/>
</dbReference>
<reference evidence="4 5" key="1">
    <citation type="journal article" date="2010" name="Stand. Genomic Sci.">
        <title>Complete genome sequence of Ferrimonas balearica type strain (PAT).</title>
        <authorList>
            <person name="Nolan M."/>
            <person name="Sikorski J."/>
            <person name="Davenport K."/>
            <person name="Lucas S."/>
            <person name="Glavina Del Rio T."/>
            <person name="Tice H."/>
            <person name="Cheng J."/>
            <person name="Goodwin L."/>
            <person name="Pitluck S."/>
            <person name="Liolios K."/>
            <person name="Ivanova N."/>
            <person name="Mavromatis K."/>
            <person name="Ovchinnikova G."/>
            <person name="Pati A."/>
            <person name="Chen A."/>
            <person name="Palaniappan K."/>
            <person name="Land M."/>
            <person name="Hauser L."/>
            <person name="Chang Y."/>
            <person name="Jeffries C."/>
            <person name="Tapia R."/>
            <person name="Brettin T."/>
            <person name="Detter J."/>
            <person name="Han C."/>
            <person name="Yasawong M."/>
            <person name="Rohde M."/>
            <person name="Tindall B."/>
            <person name="Goker M."/>
            <person name="Woyke T."/>
            <person name="Bristow J."/>
            <person name="Eisen J."/>
            <person name="Markowitz V."/>
            <person name="Hugenholtz P."/>
            <person name="Kyrpides N."/>
            <person name="Klenk H."/>
            <person name="Lapidus A."/>
        </authorList>
    </citation>
    <scope>NUCLEOTIDE SEQUENCE [LARGE SCALE GENOMIC DNA]</scope>
    <source>
        <strain evidence="5">DSM 9799 / CCM 4581 / KCTC 23876 / PAT</strain>
    </source>
</reference>
<dbReference type="InterPro" id="IPR011765">
    <property type="entry name" value="Pept_M16_N"/>
</dbReference>
<dbReference type="Gene3D" id="3.30.830.10">
    <property type="entry name" value="Metalloenzyme, LuxS/M16 peptidase-like"/>
    <property type="match status" value="2"/>
</dbReference>
<dbReference type="GeneID" id="67180318"/>
<feature type="domain" description="Peptidase M16 N-terminal" evidence="2">
    <location>
        <begin position="65"/>
        <end position="203"/>
    </location>
</feature>
<gene>
    <name evidence="4" type="ordered locus">Fbal_0072</name>
</gene>
<dbReference type="SUPFAM" id="SSF63411">
    <property type="entry name" value="LuxS/MPP-like metallohydrolase"/>
    <property type="match status" value="2"/>
</dbReference>
<dbReference type="KEGG" id="fbl:Fbal_0072"/>
<accession>E1SVD2</accession>
<dbReference type="PANTHER" id="PTHR11851">
    <property type="entry name" value="METALLOPROTEASE"/>
    <property type="match status" value="1"/>
</dbReference>
<dbReference type="PANTHER" id="PTHR11851:SF224">
    <property type="entry name" value="PROCESSING PROTEASE"/>
    <property type="match status" value="1"/>
</dbReference>